<dbReference type="EMBL" id="CAJNOV010010881">
    <property type="protein sequence ID" value="CAF1427604.1"/>
    <property type="molecule type" value="Genomic_DNA"/>
</dbReference>
<evidence type="ECO:0000256" key="2">
    <source>
        <dbReference type="RuleBase" id="RU003616"/>
    </source>
</evidence>
<comment type="similarity">
    <text evidence="1 2">Belongs to the small heat shock protein (HSP20) family.</text>
</comment>
<evidence type="ECO:0000313" key="4">
    <source>
        <dbReference type="EMBL" id="CAF1427604.1"/>
    </source>
</evidence>
<dbReference type="InterPro" id="IPR001436">
    <property type="entry name" value="Alpha-crystallin/sHSP_animal"/>
</dbReference>
<feature type="domain" description="SHSP" evidence="3">
    <location>
        <begin position="43"/>
        <end position="148"/>
    </location>
</feature>
<dbReference type="Pfam" id="PF00011">
    <property type="entry name" value="HSP20"/>
    <property type="match status" value="1"/>
</dbReference>
<dbReference type="AlphaFoldDB" id="A0A816AKI2"/>
<dbReference type="OrthoDB" id="10060792at2759"/>
<dbReference type="InterPro" id="IPR008978">
    <property type="entry name" value="HSP20-like_chaperone"/>
</dbReference>
<dbReference type="SUPFAM" id="SSF49764">
    <property type="entry name" value="HSP20-like chaperones"/>
    <property type="match status" value="1"/>
</dbReference>
<dbReference type="GO" id="GO:0009408">
    <property type="term" value="P:response to heat"/>
    <property type="evidence" value="ECO:0007669"/>
    <property type="project" value="TreeGrafter"/>
</dbReference>
<dbReference type="GO" id="GO:0042026">
    <property type="term" value="P:protein refolding"/>
    <property type="evidence" value="ECO:0007669"/>
    <property type="project" value="TreeGrafter"/>
</dbReference>
<proteinExistence type="inferred from homology"/>
<evidence type="ECO:0000313" key="5">
    <source>
        <dbReference type="EMBL" id="CAF1596959.1"/>
    </source>
</evidence>
<dbReference type="PANTHER" id="PTHR45640:SF26">
    <property type="entry name" value="RE23625P"/>
    <property type="match status" value="1"/>
</dbReference>
<evidence type="ECO:0000313" key="6">
    <source>
        <dbReference type="EMBL" id="CAF4010629.1"/>
    </source>
</evidence>
<dbReference type="PROSITE" id="PS01031">
    <property type="entry name" value="SHSP"/>
    <property type="match status" value="1"/>
</dbReference>
<evidence type="ECO:0000313" key="7">
    <source>
        <dbReference type="Proteomes" id="UP000663834"/>
    </source>
</evidence>
<dbReference type="GO" id="GO:0005737">
    <property type="term" value="C:cytoplasm"/>
    <property type="evidence" value="ECO:0007669"/>
    <property type="project" value="TreeGrafter"/>
</dbReference>
<reference evidence="5" key="1">
    <citation type="submission" date="2021-02" db="EMBL/GenBank/DDBJ databases">
        <authorList>
            <person name="Nowell W R."/>
        </authorList>
    </citation>
    <scope>NUCLEOTIDE SEQUENCE</scope>
</reference>
<sequence>MATQTIPIYRTTTNLNSPDNKNGVWFNASDFTHDQDAHIRWLSRPNQLSVHKKYPSDVEKFRIAFDVENFQSRQIKIYIQNYKLTISGVYEERNENRLVQREFERTFDIPANADVDSMVSFITPTRMLVVEIPLNPSAEGEHLNISDNRSALRRLSFSLNKFNLSNKQGLPSALHDSPSLSTTNQQIRRIPFTKTITTTTTTTSGATAHPLEAIELLKSAGITNDNNIYTYSAYTSQHHSSNTDNQNIIIHEPNRSSTTPGQQTLLTRSDLTNSSLKIPTDLWTNGGTITIQKRKVSVTKGTNGNIDRAVTVSLSYNNADIKSASLASTSTTPSASSNAFNQQQTNIREGYGSKALSNSKNQSRKYILEEFLQNKIWNPSLVDGSDGKKILHMRLQMKSDATLNQIKISLNAYDLRVEFNNKVSTGDRQFTIEPSYRQITLLPTCEIDQLKTELKDDGFLHIQVPIKL</sequence>
<dbReference type="PANTHER" id="PTHR45640">
    <property type="entry name" value="HEAT SHOCK PROTEIN HSP-12.2-RELATED"/>
    <property type="match status" value="1"/>
</dbReference>
<protein>
    <recommendedName>
        <fullName evidence="3">SHSP domain-containing protein</fullName>
    </recommendedName>
</protein>
<dbReference type="Proteomes" id="UP000681967">
    <property type="component" value="Unassembled WGS sequence"/>
</dbReference>
<dbReference type="EMBL" id="CAJOBH010005013">
    <property type="protein sequence ID" value="CAF4010629.1"/>
    <property type="molecule type" value="Genomic_DNA"/>
</dbReference>
<dbReference type="Proteomes" id="UP000663855">
    <property type="component" value="Unassembled WGS sequence"/>
</dbReference>
<accession>A0A816AKI2</accession>
<evidence type="ECO:0000256" key="1">
    <source>
        <dbReference type="PROSITE-ProRule" id="PRU00285"/>
    </source>
</evidence>
<dbReference type="InterPro" id="IPR002068">
    <property type="entry name" value="A-crystallin/Hsp20_dom"/>
</dbReference>
<gene>
    <name evidence="6" type="ORF">BYL167_LOCUS14206</name>
    <name evidence="4" type="ORF">CJN711_LOCUS23382</name>
    <name evidence="5" type="ORF">KQP761_LOCUS21828</name>
</gene>
<dbReference type="GO" id="GO:0005634">
    <property type="term" value="C:nucleus"/>
    <property type="evidence" value="ECO:0007669"/>
    <property type="project" value="TreeGrafter"/>
</dbReference>
<dbReference type="GO" id="GO:0051082">
    <property type="term" value="F:unfolded protein binding"/>
    <property type="evidence" value="ECO:0007669"/>
    <property type="project" value="TreeGrafter"/>
</dbReference>
<dbReference type="Gene3D" id="2.60.40.790">
    <property type="match status" value="2"/>
</dbReference>
<organism evidence="5 7">
    <name type="scientific">Rotaria magnacalcarata</name>
    <dbReference type="NCBI Taxonomy" id="392030"/>
    <lineage>
        <taxon>Eukaryota</taxon>
        <taxon>Metazoa</taxon>
        <taxon>Spiralia</taxon>
        <taxon>Gnathifera</taxon>
        <taxon>Rotifera</taxon>
        <taxon>Eurotatoria</taxon>
        <taxon>Bdelloidea</taxon>
        <taxon>Philodinida</taxon>
        <taxon>Philodinidae</taxon>
        <taxon>Rotaria</taxon>
    </lineage>
</organism>
<name>A0A816AKI2_9BILA</name>
<dbReference type="CDD" id="cd06526">
    <property type="entry name" value="metazoan_ACD"/>
    <property type="match status" value="1"/>
</dbReference>
<comment type="caution">
    <text evidence="5">The sequence shown here is derived from an EMBL/GenBank/DDBJ whole genome shotgun (WGS) entry which is preliminary data.</text>
</comment>
<evidence type="ECO:0000259" key="3">
    <source>
        <dbReference type="PROSITE" id="PS01031"/>
    </source>
</evidence>
<dbReference type="Proteomes" id="UP000663834">
    <property type="component" value="Unassembled WGS sequence"/>
</dbReference>
<dbReference type="EMBL" id="CAJNOW010011381">
    <property type="protein sequence ID" value="CAF1596959.1"/>
    <property type="molecule type" value="Genomic_DNA"/>
</dbReference>